<feature type="domain" description="N-acetyltransferase" evidence="2">
    <location>
        <begin position="66"/>
        <end position="220"/>
    </location>
</feature>
<keyword evidence="4" id="KW-1185">Reference proteome</keyword>
<dbReference type="PANTHER" id="PTHR42791">
    <property type="entry name" value="GNAT FAMILY ACETYLTRANSFERASE"/>
    <property type="match status" value="1"/>
</dbReference>
<dbReference type="PANTHER" id="PTHR42791:SF17">
    <property type="entry name" value="ACETYLTRANSFERASE, GNAT FAMILY FAMILY (AFU_ORTHOLOGUE AFUA_8G05690)"/>
    <property type="match status" value="1"/>
</dbReference>
<name>A0ABR3VT16_9PEZI</name>
<dbReference type="EMBL" id="JAZHXJ010001459">
    <property type="protein sequence ID" value="KAL1844794.1"/>
    <property type="molecule type" value="Genomic_DNA"/>
</dbReference>
<proteinExistence type="predicted"/>
<dbReference type="CDD" id="cd04301">
    <property type="entry name" value="NAT_SF"/>
    <property type="match status" value="1"/>
</dbReference>
<dbReference type="SUPFAM" id="SSF55729">
    <property type="entry name" value="Acyl-CoA N-acyltransferases (Nat)"/>
    <property type="match status" value="1"/>
</dbReference>
<dbReference type="Proteomes" id="UP001586593">
    <property type="component" value="Unassembled WGS sequence"/>
</dbReference>
<sequence>MAYAVLPALLPDIEKVYDCYFAAFQADPSGRRLLDILFPRGVTSPSFRRAQAEATASYWRGADAQYTFKCVEAQTGAIVGMALCDIFVRRQDVTPPPEGAAQRGGDSSDGEWPGIPWLEGEEKARAERVVKPLWEMREKLWGGKRYIYVHVFAVHPDHQGRGAGTALVQHIVDVGAATGLPIYLESAPTSTRLYEKLGFQRMRESVVHKAEALGAEEDVTVPLMVRWPSRK</sequence>
<evidence type="ECO:0000259" key="2">
    <source>
        <dbReference type="PROSITE" id="PS51186"/>
    </source>
</evidence>
<dbReference type="InterPro" id="IPR016181">
    <property type="entry name" value="Acyl_CoA_acyltransferase"/>
</dbReference>
<dbReference type="InterPro" id="IPR000182">
    <property type="entry name" value="GNAT_dom"/>
</dbReference>
<organism evidence="3 4">
    <name type="scientific">Phialemonium thermophilum</name>
    <dbReference type="NCBI Taxonomy" id="223376"/>
    <lineage>
        <taxon>Eukaryota</taxon>
        <taxon>Fungi</taxon>
        <taxon>Dikarya</taxon>
        <taxon>Ascomycota</taxon>
        <taxon>Pezizomycotina</taxon>
        <taxon>Sordariomycetes</taxon>
        <taxon>Sordariomycetidae</taxon>
        <taxon>Cephalothecales</taxon>
        <taxon>Cephalothecaceae</taxon>
        <taxon>Phialemonium</taxon>
    </lineage>
</organism>
<dbReference type="Pfam" id="PF00583">
    <property type="entry name" value="Acetyltransf_1"/>
    <property type="match status" value="1"/>
</dbReference>
<dbReference type="Gene3D" id="3.40.630.30">
    <property type="match status" value="1"/>
</dbReference>
<reference evidence="3 4" key="1">
    <citation type="journal article" date="2024" name="Commun. Biol.">
        <title>Comparative genomic analysis of thermophilic fungi reveals convergent evolutionary adaptations and gene losses.</title>
        <authorList>
            <person name="Steindorff A.S."/>
            <person name="Aguilar-Pontes M.V."/>
            <person name="Robinson A.J."/>
            <person name="Andreopoulos B."/>
            <person name="LaButti K."/>
            <person name="Kuo A."/>
            <person name="Mondo S."/>
            <person name="Riley R."/>
            <person name="Otillar R."/>
            <person name="Haridas S."/>
            <person name="Lipzen A."/>
            <person name="Grimwood J."/>
            <person name="Schmutz J."/>
            <person name="Clum A."/>
            <person name="Reid I.D."/>
            <person name="Moisan M.C."/>
            <person name="Butler G."/>
            <person name="Nguyen T.T.M."/>
            <person name="Dewar K."/>
            <person name="Conant G."/>
            <person name="Drula E."/>
            <person name="Henrissat B."/>
            <person name="Hansel C."/>
            <person name="Singer S."/>
            <person name="Hutchinson M.I."/>
            <person name="de Vries R.P."/>
            <person name="Natvig D.O."/>
            <person name="Powell A.J."/>
            <person name="Tsang A."/>
            <person name="Grigoriev I.V."/>
        </authorList>
    </citation>
    <scope>NUCLEOTIDE SEQUENCE [LARGE SCALE GENOMIC DNA]</scope>
    <source>
        <strain evidence="3 4">ATCC 24622</strain>
    </source>
</reference>
<feature type="region of interest" description="Disordered" evidence="1">
    <location>
        <begin position="95"/>
        <end position="116"/>
    </location>
</feature>
<protein>
    <recommendedName>
        <fullName evidence="2">N-acetyltransferase domain-containing protein</fullName>
    </recommendedName>
</protein>
<evidence type="ECO:0000256" key="1">
    <source>
        <dbReference type="SAM" id="MobiDB-lite"/>
    </source>
</evidence>
<dbReference type="InterPro" id="IPR052523">
    <property type="entry name" value="Trichothecene_AcTrans"/>
</dbReference>
<evidence type="ECO:0000313" key="4">
    <source>
        <dbReference type="Proteomes" id="UP001586593"/>
    </source>
</evidence>
<accession>A0ABR3VT16</accession>
<evidence type="ECO:0000313" key="3">
    <source>
        <dbReference type="EMBL" id="KAL1844794.1"/>
    </source>
</evidence>
<comment type="caution">
    <text evidence="3">The sequence shown here is derived from an EMBL/GenBank/DDBJ whole genome shotgun (WGS) entry which is preliminary data.</text>
</comment>
<gene>
    <name evidence="3" type="ORF">VTK73DRAFT_1789</name>
</gene>
<dbReference type="PROSITE" id="PS51186">
    <property type="entry name" value="GNAT"/>
    <property type="match status" value="1"/>
</dbReference>